<sequence>MIFAEGEPGDRRYIVQSGKVKLGRKTRDGGTNLLAVLGPSNMFGALSLLDSGPRASTATTVTEVRALSMDRAVLRRWISVRPENAEQLLCMEARRVRRTTEMVYDQAFTRASGRVAKALLQFAQRFGHREAGVIRVDHGLKQKEIAQYIGAARETVNTTLADLAHRGWLRLEADKTVVLLDPEPLARYAGTPRSPHAKKQHLARTTSPKLSDLSAGRRPRHTA</sequence>
<evidence type="ECO:0000256" key="1">
    <source>
        <dbReference type="ARBA" id="ARBA00023015"/>
    </source>
</evidence>
<evidence type="ECO:0000313" key="7">
    <source>
        <dbReference type="EMBL" id="MBB5159092.1"/>
    </source>
</evidence>
<feature type="domain" description="Cyclic nucleotide-binding" evidence="5">
    <location>
        <begin position="1"/>
        <end position="78"/>
    </location>
</feature>
<organism evidence="7 8">
    <name type="scientific">Saccharopolyspora phatthalungensis</name>
    <dbReference type="NCBI Taxonomy" id="664693"/>
    <lineage>
        <taxon>Bacteria</taxon>
        <taxon>Bacillati</taxon>
        <taxon>Actinomycetota</taxon>
        <taxon>Actinomycetes</taxon>
        <taxon>Pseudonocardiales</taxon>
        <taxon>Pseudonocardiaceae</taxon>
        <taxon>Saccharopolyspora</taxon>
    </lineage>
</organism>
<dbReference type="InterPro" id="IPR014710">
    <property type="entry name" value="RmlC-like_jellyroll"/>
</dbReference>
<evidence type="ECO:0000256" key="2">
    <source>
        <dbReference type="ARBA" id="ARBA00023125"/>
    </source>
</evidence>
<dbReference type="PROSITE" id="PS50042">
    <property type="entry name" value="CNMP_BINDING_3"/>
    <property type="match status" value="1"/>
</dbReference>
<dbReference type="Pfam" id="PF13545">
    <property type="entry name" value="HTH_Crp_2"/>
    <property type="match status" value="1"/>
</dbReference>
<dbReference type="Gene3D" id="2.60.120.10">
    <property type="entry name" value="Jelly Rolls"/>
    <property type="match status" value="1"/>
</dbReference>
<dbReference type="InterPro" id="IPR050397">
    <property type="entry name" value="Env_Response_Regulators"/>
</dbReference>
<dbReference type="FunFam" id="1.10.10.10:FF:000019">
    <property type="entry name" value="Crp/Fnr family transcriptional regulator"/>
    <property type="match status" value="1"/>
</dbReference>
<reference evidence="7 8" key="1">
    <citation type="submission" date="2020-08" db="EMBL/GenBank/DDBJ databases">
        <title>Sequencing the genomes of 1000 actinobacteria strains.</title>
        <authorList>
            <person name="Klenk H.-P."/>
        </authorList>
    </citation>
    <scope>NUCLEOTIDE SEQUENCE [LARGE SCALE GENOMIC DNA]</scope>
    <source>
        <strain evidence="7 8">DSM 45584</strain>
    </source>
</reference>
<evidence type="ECO:0000259" key="5">
    <source>
        <dbReference type="PROSITE" id="PS50042"/>
    </source>
</evidence>
<feature type="region of interest" description="Disordered" evidence="4">
    <location>
        <begin position="187"/>
        <end position="223"/>
    </location>
</feature>
<comment type="caution">
    <text evidence="7">The sequence shown here is derived from an EMBL/GenBank/DDBJ whole genome shotgun (WGS) entry which is preliminary data.</text>
</comment>
<dbReference type="AlphaFoldDB" id="A0A840Q973"/>
<proteinExistence type="predicted"/>
<dbReference type="InterPro" id="IPR018490">
    <property type="entry name" value="cNMP-bd_dom_sf"/>
</dbReference>
<dbReference type="InterPro" id="IPR036388">
    <property type="entry name" value="WH-like_DNA-bd_sf"/>
</dbReference>
<feature type="domain" description="HTH crp-type" evidence="6">
    <location>
        <begin position="109"/>
        <end position="183"/>
    </location>
</feature>
<dbReference type="CDD" id="cd00038">
    <property type="entry name" value="CAP_ED"/>
    <property type="match status" value="1"/>
</dbReference>
<dbReference type="PROSITE" id="PS51063">
    <property type="entry name" value="HTH_CRP_2"/>
    <property type="match status" value="1"/>
</dbReference>
<evidence type="ECO:0000313" key="8">
    <source>
        <dbReference type="Proteomes" id="UP000584374"/>
    </source>
</evidence>
<keyword evidence="8" id="KW-1185">Reference proteome</keyword>
<keyword evidence="1" id="KW-0805">Transcription regulation</keyword>
<evidence type="ECO:0000256" key="3">
    <source>
        <dbReference type="ARBA" id="ARBA00023163"/>
    </source>
</evidence>
<dbReference type="PANTHER" id="PTHR24567:SF74">
    <property type="entry name" value="HTH-TYPE TRANSCRIPTIONAL REGULATOR ARCR"/>
    <property type="match status" value="1"/>
</dbReference>
<protein>
    <submittedName>
        <fullName evidence="7">CRP-like cAMP-binding protein</fullName>
    </submittedName>
</protein>
<dbReference type="InterPro" id="IPR036390">
    <property type="entry name" value="WH_DNA-bd_sf"/>
</dbReference>
<dbReference type="GO" id="GO:0005829">
    <property type="term" value="C:cytosol"/>
    <property type="evidence" value="ECO:0007669"/>
    <property type="project" value="TreeGrafter"/>
</dbReference>
<dbReference type="GO" id="GO:0003700">
    <property type="term" value="F:DNA-binding transcription factor activity"/>
    <property type="evidence" value="ECO:0007669"/>
    <property type="project" value="TreeGrafter"/>
</dbReference>
<gene>
    <name evidence="7" type="ORF">BJ970_006691</name>
</gene>
<dbReference type="SMART" id="SM00419">
    <property type="entry name" value="HTH_CRP"/>
    <property type="match status" value="1"/>
</dbReference>
<dbReference type="SUPFAM" id="SSF51206">
    <property type="entry name" value="cAMP-binding domain-like"/>
    <property type="match status" value="1"/>
</dbReference>
<dbReference type="PANTHER" id="PTHR24567">
    <property type="entry name" value="CRP FAMILY TRANSCRIPTIONAL REGULATORY PROTEIN"/>
    <property type="match status" value="1"/>
</dbReference>
<accession>A0A840Q973</accession>
<dbReference type="InterPro" id="IPR012318">
    <property type="entry name" value="HTH_CRP"/>
</dbReference>
<evidence type="ECO:0000259" key="6">
    <source>
        <dbReference type="PROSITE" id="PS51063"/>
    </source>
</evidence>
<dbReference type="GO" id="GO:0003677">
    <property type="term" value="F:DNA binding"/>
    <property type="evidence" value="ECO:0007669"/>
    <property type="project" value="UniProtKB-KW"/>
</dbReference>
<keyword evidence="2" id="KW-0238">DNA-binding</keyword>
<name>A0A840Q973_9PSEU</name>
<dbReference type="Pfam" id="PF00027">
    <property type="entry name" value="cNMP_binding"/>
    <property type="match status" value="1"/>
</dbReference>
<evidence type="ECO:0000256" key="4">
    <source>
        <dbReference type="SAM" id="MobiDB-lite"/>
    </source>
</evidence>
<dbReference type="Proteomes" id="UP000584374">
    <property type="component" value="Unassembled WGS sequence"/>
</dbReference>
<dbReference type="InterPro" id="IPR000595">
    <property type="entry name" value="cNMP-bd_dom"/>
</dbReference>
<dbReference type="EMBL" id="JACHIW010000002">
    <property type="protein sequence ID" value="MBB5159092.1"/>
    <property type="molecule type" value="Genomic_DNA"/>
</dbReference>
<dbReference type="Gene3D" id="1.10.10.10">
    <property type="entry name" value="Winged helix-like DNA-binding domain superfamily/Winged helix DNA-binding domain"/>
    <property type="match status" value="1"/>
</dbReference>
<dbReference type="SUPFAM" id="SSF46785">
    <property type="entry name" value="Winged helix' DNA-binding domain"/>
    <property type="match status" value="1"/>
</dbReference>
<keyword evidence="3" id="KW-0804">Transcription</keyword>